<keyword evidence="4 5" id="KW-0472">Membrane</keyword>
<keyword evidence="7" id="KW-1185">Reference proteome</keyword>
<evidence type="ECO:0000256" key="1">
    <source>
        <dbReference type="ARBA" id="ARBA00004141"/>
    </source>
</evidence>
<evidence type="ECO:0000313" key="6">
    <source>
        <dbReference type="EMBL" id="SDM49722.1"/>
    </source>
</evidence>
<dbReference type="OrthoDB" id="9806785at2"/>
<dbReference type="STRING" id="144026.SAMN04488568_11279"/>
<feature type="transmembrane region" description="Helical" evidence="5">
    <location>
        <begin position="246"/>
        <end position="267"/>
    </location>
</feature>
<sequence>MEAVAIDDLRVVLNDEIRGAIALILIGMMFTVALSLRLEDFHAVRRQPVRILGGVLAQILGLPLVTMGLILIISPPASVALGMIIVASCPGGNVSNILTHFARGNTAYSVSLTAISSVSSAIATPVSILFWSSLYPPTAALVHTLHVDAIPFLVQTLSLLALPLAVGMLVAAKFPDTAAKMRKVLSPLSLLSLVLLVAVGVQQNWNVLIAAGAIVVPIAIIHNASAFALGAGSARLLRLDVARRRALTFEVGIQNSGLGLLILLSQFDGIGGAAAMTATWSIWHLISGGALAGLFRALDRVKKSDTHKAI</sequence>
<dbReference type="Pfam" id="PF01758">
    <property type="entry name" value="SBF"/>
    <property type="match status" value="1"/>
</dbReference>
<evidence type="ECO:0000256" key="3">
    <source>
        <dbReference type="ARBA" id="ARBA00022989"/>
    </source>
</evidence>
<dbReference type="InterPro" id="IPR004710">
    <property type="entry name" value="Bilac:Na_transpt"/>
</dbReference>
<feature type="transmembrane region" description="Helical" evidence="5">
    <location>
        <begin position="20"/>
        <end position="39"/>
    </location>
</feature>
<feature type="transmembrane region" description="Helical" evidence="5">
    <location>
        <begin position="273"/>
        <end position="295"/>
    </location>
</feature>
<dbReference type="AlphaFoldDB" id="A0A1G9TPY9"/>
<dbReference type="EMBL" id="FNHG01000012">
    <property type="protein sequence ID" value="SDM49722.1"/>
    <property type="molecule type" value="Genomic_DNA"/>
</dbReference>
<dbReference type="PANTHER" id="PTHR10361:SF28">
    <property type="entry name" value="P3 PROTEIN-RELATED"/>
    <property type="match status" value="1"/>
</dbReference>
<feature type="transmembrane region" description="Helical" evidence="5">
    <location>
        <begin position="152"/>
        <end position="172"/>
    </location>
</feature>
<proteinExistence type="predicted"/>
<accession>A0A1G9TPY9</accession>
<feature type="transmembrane region" description="Helical" evidence="5">
    <location>
        <begin position="207"/>
        <end position="234"/>
    </location>
</feature>
<name>A0A1G9TPY9_9PROT</name>
<feature type="transmembrane region" description="Helical" evidence="5">
    <location>
        <begin position="184"/>
        <end position="201"/>
    </location>
</feature>
<dbReference type="InterPro" id="IPR002657">
    <property type="entry name" value="BilAc:Na_symport/Acr3"/>
</dbReference>
<protein>
    <submittedName>
        <fullName evidence="6">Bile acid:Na+ symporter, BASS family</fullName>
    </submittedName>
</protein>
<dbReference type="PANTHER" id="PTHR10361">
    <property type="entry name" value="SODIUM-BILE ACID COTRANSPORTER"/>
    <property type="match status" value="1"/>
</dbReference>
<dbReference type="Gene3D" id="1.20.1530.20">
    <property type="match status" value="1"/>
</dbReference>
<feature type="transmembrane region" description="Helical" evidence="5">
    <location>
        <begin position="79"/>
        <end position="98"/>
    </location>
</feature>
<dbReference type="GO" id="GO:0016020">
    <property type="term" value="C:membrane"/>
    <property type="evidence" value="ECO:0007669"/>
    <property type="project" value="UniProtKB-SubCell"/>
</dbReference>
<evidence type="ECO:0000256" key="4">
    <source>
        <dbReference type="ARBA" id="ARBA00023136"/>
    </source>
</evidence>
<gene>
    <name evidence="6" type="ORF">SAMN04488568_11279</name>
</gene>
<evidence type="ECO:0000313" key="7">
    <source>
        <dbReference type="Proteomes" id="UP000199759"/>
    </source>
</evidence>
<evidence type="ECO:0000256" key="2">
    <source>
        <dbReference type="ARBA" id="ARBA00022692"/>
    </source>
</evidence>
<dbReference type="InterPro" id="IPR038770">
    <property type="entry name" value="Na+/solute_symporter_sf"/>
</dbReference>
<dbReference type="Proteomes" id="UP000199759">
    <property type="component" value="Unassembled WGS sequence"/>
</dbReference>
<reference evidence="6 7" key="1">
    <citation type="submission" date="2016-10" db="EMBL/GenBank/DDBJ databases">
        <authorList>
            <person name="de Groot N.N."/>
        </authorList>
    </citation>
    <scope>NUCLEOTIDE SEQUENCE [LARGE SCALE GENOMIC DNA]</scope>
    <source>
        <strain evidence="6 7">DSM 16077</strain>
    </source>
</reference>
<feature type="transmembrane region" description="Helical" evidence="5">
    <location>
        <begin position="110"/>
        <end position="132"/>
    </location>
</feature>
<feature type="transmembrane region" description="Helical" evidence="5">
    <location>
        <begin position="51"/>
        <end position="73"/>
    </location>
</feature>
<dbReference type="RefSeq" id="WP_091770496.1">
    <property type="nucleotide sequence ID" value="NZ_FNHG01000012.1"/>
</dbReference>
<evidence type="ECO:0000256" key="5">
    <source>
        <dbReference type="SAM" id="Phobius"/>
    </source>
</evidence>
<keyword evidence="3 5" id="KW-1133">Transmembrane helix</keyword>
<comment type="subcellular location">
    <subcellularLocation>
        <location evidence="1">Membrane</location>
        <topology evidence="1">Multi-pass membrane protein</topology>
    </subcellularLocation>
</comment>
<organism evidence="6 7">
    <name type="scientific">Maricaulis salignorans</name>
    <dbReference type="NCBI Taxonomy" id="144026"/>
    <lineage>
        <taxon>Bacteria</taxon>
        <taxon>Pseudomonadati</taxon>
        <taxon>Pseudomonadota</taxon>
        <taxon>Alphaproteobacteria</taxon>
        <taxon>Maricaulales</taxon>
        <taxon>Maricaulaceae</taxon>
        <taxon>Maricaulis</taxon>
    </lineage>
</organism>
<keyword evidence="2 5" id="KW-0812">Transmembrane</keyword>